<dbReference type="AlphaFoldDB" id="A0A1J5R6E6"/>
<dbReference type="SMART" id="SM00320">
    <property type="entry name" value="WD40"/>
    <property type="match status" value="4"/>
</dbReference>
<feature type="region of interest" description="Disordered" evidence="1">
    <location>
        <begin position="119"/>
        <end position="143"/>
    </location>
</feature>
<dbReference type="Gene3D" id="2.130.10.10">
    <property type="entry name" value="YVTN repeat-like/Quinoprotein amine dehydrogenase"/>
    <property type="match status" value="2"/>
</dbReference>
<dbReference type="InterPro" id="IPR015943">
    <property type="entry name" value="WD40/YVTN_repeat-like_dom_sf"/>
</dbReference>
<dbReference type="PANTHER" id="PTHR47197:SF3">
    <property type="entry name" value="DIHYDRO-HEME D1 DEHYDROGENASE"/>
    <property type="match status" value="1"/>
</dbReference>
<dbReference type="InterPro" id="IPR011964">
    <property type="entry name" value="YVTN_b-propeller_repeat"/>
</dbReference>
<organism evidence="2">
    <name type="scientific">mine drainage metagenome</name>
    <dbReference type="NCBI Taxonomy" id="410659"/>
    <lineage>
        <taxon>unclassified sequences</taxon>
        <taxon>metagenomes</taxon>
        <taxon>ecological metagenomes</taxon>
    </lineage>
</organism>
<evidence type="ECO:0000256" key="1">
    <source>
        <dbReference type="SAM" id="MobiDB-lite"/>
    </source>
</evidence>
<proteinExistence type="predicted"/>
<dbReference type="InterPro" id="IPR051200">
    <property type="entry name" value="Host-pathogen_enzymatic-act"/>
</dbReference>
<dbReference type="NCBIfam" id="TIGR02276">
    <property type="entry name" value="beta_rpt_yvtn"/>
    <property type="match status" value="1"/>
</dbReference>
<gene>
    <name evidence="2" type="ORF">GALL_344600</name>
</gene>
<dbReference type="Pfam" id="PF02239">
    <property type="entry name" value="Cytochrom_D1"/>
    <property type="match status" value="1"/>
</dbReference>
<reference evidence="2" key="1">
    <citation type="submission" date="2016-10" db="EMBL/GenBank/DDBJ databases">
        <title>Sequence of Gallionella enrichment culture.</title>
        <authorList>
            <person name="Poehlein A."/>
            <person name="Muehling M."/>
            <person name="Daniel R."/>
        </authorList>
    </citation>
    <scope>NUCLEOTIDE SEQUENCE</scope>
</reference>
<accession>A0A1J5R6E6</accession>
<evidence type="ECO:0000313" key="2">
    <source>
        <dbReference type="EMBL" id="OIQ83725.1"/>
    </source>
</evidence>
<dbReference type="InterPro" id="IPR001680">
    <property type="entry name" value="WD40_rpt"/>
</dbReference>
<dbReference type="InterPro" id="IPR011045">
    <property type="entry name" value="N2O_reductase_N"/>
</dbReference>
<comment type="caution">
    <text evidence="2">The sequence shown here is derived from an EMBL/GenBank/DDBJ whole genome shotgun (WGS) entry which is preliminary data.</text>
</comment>
<dbReference type="SUPFAM" id="SSF50974">
    <property type="entry name" value="Nitrous oxide reductase, N-terminal domain"/>
    <property type="match status" value="1"/>
</dbReference>
<protein>
    <submittedName>
        <fullName evidence="2">Cytochrome D1 heme domain protein</fullName>
    </submittedName>
</protein>
<sequence>MKKTRLNRALACLLLPLGLASASMAIADAKGQAYVSNQEGGVTVIDLATMEATGNLDIGAKGPRGIGITADGKYLVTANKDDGNISIIDTATGTVAKQVKIGKNPEFVRVFGNRAYVTYEPSSISGPPPKPGSEAAKEDDEEEKIPGRIAIVDLNKGKVIKEIIGKPETEGLEFSRDGKQLIVTNESDNTITVHDMKSGKLEKNIAVGAFGERPRGIKISPDGKSYVVTLESSDKLLVLDGNLKPIKAIDTGKAPYGVSFDRDGHRLFVATSKQKAMQVFDTATMEKIKDIPTGDRCWHFSFTPDDQQILLACGKSNEIVVIDANRLEVTKRIADRDMPWGIVTYPKSMGSLDRP</sequence>
<name>A0A1J5R6E6_9ZZZZ</name>
<dbReference type="PANTHER" id="PTHR47197">
    <property type="entry name" value="PROTEIN NIRF"/>
    <property type="match status" value="1"/>
</dbReference>
<dbReference type="EMBL" id="MLJW01000677">
    <property type="protein sequence ID" value="OIQ83725.1"/>
    <property type="molecule type" value="Genomic_DNA"/>
</dbReference>